<sequence>MDYSSSRIHKTVWGEFSELEGGTWETMWQLGFAVPGPAGGWEIYSDERIGFVAKLRISEEDGGELRISTRCWALSAEYYSPTFKSFSVVNDSVAAISTIQGLPRDWYAPFRDRIASVVSR</sequence>
<organism evidence="1 2">
    <name type="scientific">Nocardia seriolae</name>
    <dbReference type="NCBI Taxonomy" id="37332"/>
    <lineage>
        <taxon>Bacteria</taxon>
        <taxon>Bacillati</taxon>
        <taxon>Actinomycetota</taxon>
        <taxon>Actinomycetes</taxon>
        <taxon>Mycobacteriales</taxon>
        <taxon>Nocardiaceae</taxon>
        <taxon>Nocardia</taxon>
    </lineage>
</organism>
<name>A0ABC8AR63_9NOCA</name>
<accession>A0ABC8AR63</accession>
<evidence type="ECO:0000313" key="2">
    <source>
        <dbReference type="Proteomes" id="UP000180166"/>
    </source>
</evidence>
<dbReference type="AlphaFoldDB" id="A0ABC8AR63"/>
<dbReference type="EMBL" id="CP017839">
    <property type="protein sequence ID" value="APA96704.1"/>
    <property type="molecule type" value="Genomic_DNA"/>
</dbReference>
<protein>
    <submittedName>
        <fullName evidence="1">Uncharacterized protein</fullName>
    </submittedName>
</protein>
<reference evidence="1 2" key="1">
    <citation type="submission" date="2016-10" db="EMBL/GenBank/DDBJ databases">
        <title>Genome sequence of Nocardia seriolae strain EM150506, isolated from Anguila japonica.</title>
        <authorList>
            <person name="Han H.-J."/>
        </authorList>
    </citation>
    <scope>NUCLEOTIDE SEQUENCE [LARGE SCALE GENOMIC DNA]</scope>
    <source>
        <strain evidence="1 2">EM150506</strain>
    </source>
</reference>
<dbReference type="KEGG" id="nsr:NS506_02642"/>
<evidence type="ECO:0000313" key="1">
    <source>
        <dbReference type="EMBL" id="APA96704.1"/>
    </source>
</evidence>
<proteinExistence type="predicted"/>
<dbReference type="Proteomes" id="UP000180166">
    <property type="component" value="Chromosome"/>
</dbReference>
<gene>
    <name evidence="1" type="ORF">NS506_02642</name>
</gene>